<organism evidence="2 3">
    <name type="scientific">Colocasia esculenta</name>
    <name type="common">Wild taro</name>
    <name type="synonym">Arum esculentum</name>
    <dbReference type="NCBI Taxonomy" id="4460"/>
    <lineage>
        <taxon>Eukaryota</taxon>
        <taxon>Viridiplantae</taxon>
        <taxon>Streptophyta</taxon>
        <taxon>Embryophyta</taxon>
        <taxon>Tracheophyta</taxon>
        <taxon>Spermatophyta</taxon>
        <taxon>Magnoliopsida</taxon>
        <taxon>Liliopsida</taxon>
        <taxon>Araceae</taxon>
        <taxon>Aroideae</taxon>
        <taxon>Colocasieae</taxon>
        <taxon>Colocasia</taxon>
    </lineage>
</organism>
<feature type="compositionally biased region" description="Basic residues" evidence="1">
    <location>
        <begin position="164"/>
        <end position="184"/>
    </location>
</feature>
<dbReference type="EMBL" id="NMUH01014830">
    <property type="protein sequence ID" value="MQM23047.1"/>
    <property type="molecule type" value="Genomic_DNA"/>
</dbReference>
<evidence type="ECO:0000313" key="2">
    <source>
        <dbReference type="EMBL" id="MQM23047.1"/>
    </source>
</evidence>
<keyword evidence="3" id="KW-1185">Reference proteome</keyword>
<evidence type="ECO:0000256" key="1">
    <source>
        <dbReference type="SAM" id="MobiDB-lite"/>
    </source>
</evidence>
<evidence type="ECO:0000313" key="3">
    <source>
        <dbReference type="Proteomes" id="UP000652761"/>
    </source>
</evidence>
<proteinExistence type="predicted"/>
<feature type="non-terminal residue" evidence="2">
    <location>
        <position position="1"/>
    </location>
</feature>
<dbReference type="Proteomes" id="UP000652761">
    <property type="component" value="Unassembled WGS sequence"/>
</dbReference>
<protein>
    <submittedName>
        <fullName evidence="2">Uncharacterized protein</fullName>
    </submittedName>
</protein>
<accession>A0A843XWC2</accession>
<dbReference type="AlphaFoldDB" id="A0A843XWC2"/>
<sequence length="184" mass="20867">VLSHEGDEVYLSLHSLSLCLRATISQKEGSRRDRLGHPKIENLTYVTRRRGRFGTRISQLVRGRFGTPSSRRRGCFGTRISQLVRGRFGTPSSRRRGRFGTLPEGAVALARVYHSSSEVASALRALEGVVASAHVYIIALVRGRFGTPSSRRRVRSGTREEHKHRLRWTRSPRHSSRTKRQRPT</sequence>
<comment type="caution">
    <text evidence="2">The sequence shown here is derived from an EMBL/GenBank/DDBJ whole genome shotgun (WGS) entry which is preliminary data.</text>
</comment>
<feature type="region of interest" description="Disordered" evidence="1">
    <location>
        <begin position="148"/>
        <end position="184"/>
    </location>
</feature>
<reference evidence="2" key="1">
    <citation type="submission" date="2017-07" db="EMBL/GenBank/DDBJ databases">
        <title>Taro Niue Genome Assembly and Annotation.</title>
        <authorList>
            <person name="Atibalentja N."/>
            <person name="Keating K."/>
            <person name="Fields C.J."/>
        </authorList>
    </citation>
    <scope>NUCLEOTIDE SEQUENCE</scope>
    <source>
        <strain evidence="2">Niue_2</strain>
        <tissue evidence="2">Leaf</tissue>
    </source>
</reference>
<name>A0A843XWC2_COLES</name>
<gene>
    <name evidence="2" type="ORF">Taro_056108</name>
</gene>